<evidence type="ECO:0000313" key="17">
    <source>
        <dbReference type="Proteomes" id="UP000268469"/>
    </source>
</evidence>
<dbReference type="InterPro" id="IPR001986">
    <property type="entry name" value="Enolpyruvate_Tfrase_dom"/>
</dbReference>
<organism evidence="16 17">
    <name type="scientific">candidate division WOR-3 bacterium</name>
    <dbReference type="NCBI Taxonomy" id="2052148"/>
    <lineage>
        <taxon>Bacteria</taxon>
        <taxon>Bacteria division WOR-3</taxon>
    </lineage>
</organism>
<evidence type="ECO:0000256" key="9">
    <source>
        <dbReference type="ARBA" id="ARBA00023316"/>
    </source>
</evidence>
<dbReference type="GO" id="GO:0071555">
    <property type="term" value="P:cell wall organization"/>
    <property type="evidence" value="ECO:0007669"/>
    <property type="project" value="UniProtKB-KW"/>
</dbReference>
<feature type="non-terminal residue" evidence="16">
    <location>
        <position position="353"/>
    </location>
</feature>
<dbReference type="NCBIfam" id="NF006873">
    <property type="entry name" value="PRK09369.1"/>
    <property type="match status" value="1"/>
</dbReference>
<evidence type="ECO:0000256" key="2">
    <source>
        <dbReference type="ARBA" id="ARBA00004752"/>
    </source>
</evidence>
<dbReference type="GO" id="GO:0008760">
    <property type="term" value="F:UDP-N-acetylglucosamine 1-carboxyvinyltransferase activity"/>
    <property type="evidence" value="ECO:0007669"/>
    <property type="project" value="UniProtKB-UniRule"/>
</dbReference>
<dbReference type="Gene3D" id="3.65.10.10">
    <property type="entry name" value="Enolpyruvate transferase domain"/>
    <property type="match status" value="2"/>
</dbReference>
<dbReference type="EMBL" id="QNBE01000120">
    <property type="protein sequence ID" value="RKX68908.1"/>
    <property type="molecule type" value="Genomic_DNA"/>
</dbReference>
<evidence type="ECO:0000256" key="11">
    <source>
        <dbReference type="ARBA" id="ARBA00039108"/>
    </source>
</evidence>
<dbReference type="InterPro" id="IPR013792">
    <property type="entry name" value="RNA3'P_cycl/enolpyr_Trfase_a/b"/>
</dbReference>
<evidence type="ECO:0000256" key="12">
    <source>
        <dbReference type="ARBA" id="ARBA00039754"/>
    </source>
</evidence>
<dbReference type="PANTHER" id="PTHR43783:SF1">
    <property type="entry name" value="UDP-N-ACETYLGLUCOSAMINE 1-CARBOXYVINYLTRANSFERASE"/>
    <property type="match status" value="1"/>
</dbReference>
<accession>A0A660SDM8</accession>
<dbReference type="SUPFAM" id="SSF55205">
    <property type="entry name" value="EPT/RTPC-like"/>
    <property type="match status" value="1"/>
</dbReference>
<evidence type="ECO:0000256" key="4">
    <source>
        <dbReference type="ARBA" id="ARBA00022618"/>
    </source>
</evidence>
<dbReference type="Pfam" id="PF00275">
    <property type="entry name" value="EPSP_synthase"/>
    <property type="match status" value="1"/>
</dbReference>
<evidence type="ECO:0000259" key="15">
    <source>
        <dbReference type="Pfam" id="PF00275"/>
    </source>
</evidence>
<dbReference type="FunFam" id="3.65.10.10:FF:000001">
    <property type="entry name" value="UDP-N-acetylglucosamine 1-carboxyvinyltransferase"/>
    <property type="match status" value="1"/>
</dbReference>
<evidence type="ECO:0000256" key="13">
    <source>
        <dbReference type="ARBA" id="ARBA00047527"/>
    </source>
</evidence>
<evidence type="ECO:0000256" key="14">
    <source>
        <dbReference type="NCBIfam" id="TIGR01072"/>
    </source>
</evidence>
<dbReference type="GO" id="GO:0008360">
    <property type="term" value="P:regulation of cell shape"/>
    <property type="evidence" value="ECO:0007669"/>
    <property type="project" value="UniProtKB-KW"/>
</dbReference>
<dbReference type="CDD" id="cd01555">
    <property type="entry name" value="UdpNAET"/>
    <property type="match status" value="1"/>
</dbReference>
<evidence type="ECO:0000256" key="7">
    <source>
        <dbReference type="ARBA" id="ARBA00022984"/>
    </source>
</evidence>
<dbReference type="NCBIfam" id="TIGR01072">
    <property type="entry name" value="murA"/>
    <property type="match status" value="1"/>
</dbReference>
<dbReference type="InterPro" id="IPR005750">
    <property type="entry name" value="UDP_GlcNAc_COvinyl_MurA"/>
</dbReference>
<evidence type="ECO:0000256" key="3">
    <source>
        <dbReference type="ARBA" id="ARBA00022490"/>
    </source>
</evidence>
<evidence type="ECO:0000256" key="10">
    <source>
        <dbReference type="ARBA" id="ARBA00038367"/>
    </source>
</evidence>
<dbReference type="GO" id="GO:0009252">
    <property type="term" value="P:peptidoglycan biosynthetic process"/>
    <property type="evidence" value="ECO:0007669"/>
    <property type="project" value="UniProtKB-UniRule"/>
</dbReference>
<comment type="caution">
    <text evidence="16">The sequence shown here is derived from an EMBL/GenBank/DDBJ whole genome shotgun (WGS) entry which is preliminary data.</text>
</comment>
<sequence>MDRFIIGGGRRLKGKVRISGAKNAVLPIMAASIIARERSLLTNVPQLADVRTMMELFNHLGIGVRLKGNRLEIDPSGLDRYDAPYEIVKRMRASIYVLGGLIARLGKAVVSLPGGCAIGPRPIDLHLKGLSELGVEINLSRGYIHARARRMRGKEIFLEGPKGTSVGATINVMLAATRAKGKTVIYPAACEPEVIDTARFLKKMGVRITGEGTHRLVVEGGRPVSGARHRVIPDRIEAGTDAVAAAITKGDVVLEGCCPDHLTVVIEKLREIGVEVKAKNRTLRVKAEGRPGPTEIVVAPYPGFPTDMQAQFMALLSLSRGTSVIVETIFENRFMQAVELMRMGARISIEGNT</sequence>
<dbReference type="GO" id="GO:0005737">
    <property type="term" value="C:cytoplasm"/>
    <property type="evidence" value="ECO:0007669"/>
    <property type="project" value="UniProtKB-SubCell"/>
</dbReference>
<dbReference type="EC" id="2.5.1.7" evidence="11 14"/>
<evidence type="ECO:0000256" key="8">
    <source>
        <dbReference type="ARBA" id="ARBA00023306"/>
    </source>
</evidence>
<evidence type="ECO:0000313" key="16">
    <source>
        <dbReference type="EMBL" id="RKX68908.1"/>
    </source>
</evidence>
<evidence type="ECO:0000256" key="6">
    <source>
        <dbReference type="ARBA" id="ARBA00022960"/>
    </source>
</evidence>
<keyword evidence="4" id="KW-0132">Cell division</keyword>
<keyword evidence="5 16" id="KW-0808">Transferase</keyword>
<keyword evidence="7" id="KW-0573">Peptidoglycan synthesis</keyword>
<dbReference type="AlphaFoldDB" id="A0A660SDM8"/>
<dbReference type="GO" id="GO:0051301">
    <property type="term" value="P:cell division"/>
    <property type="evidence" value="ECO:0007669"/>
    <property type="project" value="UniProtKB-KW"/>
</dbReference>
<comment type="similarity">
    <text evidence="10">Belongs to the EPSP synthase family. MurA subfamily.</text>
</comment>
<proteinExistence type="inferred from homology"/>
<dbReference type="InterPro" id="IPR050068">
    <property type="entry name" value="MurA_subfamily"/>
</dbReference>
<dbReference type="GO" id="GO:0019277">
    <property type="term" value="P:UDP-N-acetylgalactosamine biosynthetic process"/>
    <property type="evidence" value="ECO:0007669"/>
    <property type="project" value="InterPro"/>
</dbReference>
<comment type="pathway">
    <text evidence="2">Cell wall biogenesis; peptidoglycan biosynthesis.</text>
</comment>
<keyword evidence="9" id="KW-0961">Cell wall biogenesis/degradation</keyword>
<name>A0A660SDM8_UNCW3</name>
<keyword evidence="6" id="KW-0133">Cell shape</keyword>
<dbReference type="InterPro" id="IPR036968">
    <property type="entry name" value="Enolpyruvate_Tfrase_sf"/>
</dbReference>
<dbReference type="Proteomes" id="UP000268469">
    <property type="component" value="Unassembled WGS sequence"/>
</dbReference>
<feature type="domain" description="Enolpyruvate transferase" evidence="15">
    <location>
        <begin position="8"/>
        <end position="351"/>
    </location>
</feature>
<dbReference type="PANTHER" id="PTHR43783">
    <property type="entry name" value="UDP-N-ACETYLGLUCOSAMINE 1-CARBOXYVINYLTRANSFERASE"/>
    <property type="match status" value="1"/>
</dbReference>
<comment type="catalytic activity">
    <reaction evidence="13">
        <text>phosphoenolpyruvate + UDP-N-acetyl-alpha-D-glucosamine = UDP-N-acetyl-3-O-(1-carboxyvinyl)-alpha-D-glucosamine + phosphate</text>
        <dbReference type="Rhea" id="RHEA:18681"/>
        <dbReference type="ChEBI" id="CHEBI:43474"/>
        <dbReference type="ChEBI" id="CHEBI:57705"/>
        <dbReference type="ChEBI" id="CHEBI:58702"/>
        <dbReference type="ChEBI" id="CHEBI:68483"/>
        <dbReference type="EC" id="2.5.1.7"/>
    </reaction>
</comment>
<evidence type="ECO:0000256" key="5">
    <source>
        <dbReference type="ARBA" id="ARBA00022679"/>
    </source>
</evidence>
<keyword evidence="8" id="KW-0131">Cell cycle</keyword>
<protein>
    <recommendedName>
        <fullName evidence="12 14">UDP-N-acetylglucosamine 1-carboxyvinyltransferase</fullName>
        <ecNumber evidence="11 14">2.5.1.7</ecNumber>
    </recommendedName>
</protein>
<comment type="subcellular location">
    <subcellularLocation>
        <location evidence="1">Cytoplasm</location>
    </subcellularLocation>
</comment>
<keyword evidence="3" id="KW-0963">Cytoplasm</keyword>
<reference evidence="16 17" key="1">
    <citation type="submission" date="2018-06" db="EMBL/GenBank/DDBJ databases">
        <title>Extensive metabolic versatility and redundancy in microbially diverse, dynamic hydrothermal sediments.</title>
        <authorList>
            <person name="Dombrowski N."/>
            <person name="Teske A."/>
            <person name="Baker B.J."/>
        </authorList>
    </citation>
    <scope>NUCLEOTIDE SEQUENCE [LARGE SCALE GENOMIC DNA]</scope>
    <source>
        <strain evidence="16">B36_G15</strain>
    </source>
</reference>
<evidence type="ECO:0000256" key="1">
    <source>
        <dbReference type="ARBA" id="ARBA00004496"/>
    </source>
</evidence>
<gene>
    <name evidence="16" type="primary">murA</name>
    <name evidence="16" type="ORF">DRP53_09695</name>
</gene>